<evidence type="ECO:0000256" key="3">
    <source>
        <dbReference type="ARBA" id="ARBA00022679"/>
    </source>
</evidence>
<evidence type="ECO:0000256" key="7">
    <source>
        <dbReference type="ARBA" id="ARBA00038481"/>
    </source>
</evidence>
<evidence type="ECO:0000256" key="5">
    <source>
        <dbReference type="ARBA" id="ARBA00022989"/>
    </source>
</evidence>
<dbReference type="InterPro" id="IPR000917">
    <property type="entry name" value="Sulfatase_N"/>
</dbReference>
<keyword evidence="5 8" id="KW-1133">Transmembrane helix</keyword>
<feature type="domain" description="Sulfatase N-terminal" evidence="9">
    <location>
        <begin position="216"/>
        <end position="488"/>
    </location>
</feature>
<gene>
    <name evidence="10" type="primary">opgE</name>
    <name evidence="10" type="ORF">CPIN18021_0194</name>
</gene>
<comment type="subcellular location">
    <subcellularLocation>
        <location evidence="1">Cell membrane</location>
        <topology evidence="1">Multi-pass membrane protein</topology>
    </subcellularLocation>
</comment>
<evidence type="ECO:0000313" key="11">
    <source>
        <dbReference type="Proteomes" id="UP000190868"/>
    </source>
</evidence>
<dbReference type="AlphaFoldDB" id="A0A1S6U5N0"/>
<dbReference type="EMBL" id="CP017258">
    <property type="protein sequence ID" value="AQW87046.1"/>
    <property type="molecule type" value="Genomic_DNA"/>
</dbReference>
<keyword evidence="2" id="KW-1003">Cell membrane</keyword>
<accession>A0A1S6U5N0</accession>
<dbReference type="GO" id="GO:0009244">
    <property type="term" value="P:lipopolysaccharide core region biosynthetic process"/>
    <property type="evidence" value="ECO:0007669"/>
    <property type="project" value="TreeGrafter"/>
</dbReference>
<dbReference type="InterPro" id="IPR058130">
    <property type="entry name" value="PEA_transf_C"/>
</dbReference>
<feature type="transmembrane region" description="Helical" evidence="8">
    <location>
        <begin position="9"/>
        <end position="27"/>
    </location>
</feature>
<organism evidence="10 11">
    <name type="scientific">Campylobacter pinnipediorum subsp. caledonicus</name>
    <dbReference type="NCBI Taxonomy" id="1874362"/>
    <lineage>
        <taxon>Bacteria</taxon>
        <taxon>Pseudomonadati</taxon>
        <taxon>Campylobacterota</taxon>
        <taxon>Epsilonproteobacteria</taxon>
        <taxon>Campylobacterales</taxon>
        <taxon>Campylobacteraceae</taxon>
        <taxon>Campylobacter</taxon>
    </lineage>
</organism>
<keyword evidence="6 8" id="KW-0472">Membrane</keyword>
<evidence type="ECO:0000256" key="4">
    <source>
        <dbReference type="ARBA" id="ARBA00022692"/>
    </source>
</evidence>
<feature type="transmembrane region" description="Helical" evidence="8">
    <location>
        <begin position="33"/>
        <end position="50"/>
    </location>
</feature>
<dbReference type="InterPro" id="IPR017850">
    <property type="entry name" value="Alkaline_phosphatase_core_sf"/>
</dbReference>
<feature type="transmembrane region" description="Helical" evidence="8">
    <location>
        <begin position="136"/>
        <end position="153"/>
    </location>
</feature>
<evidence type="ECO:0000259" key="9">
    <source>
        <dbReference type="Pfam" id="PF00884"/>
    </source>
</evidence>
<dbReference type="CDD" id="cd16017">
    <property type="entry name" value="LptA"/>
    <property type="match status" value="1"/>
</dbReference>
<dbReference type="GO" id="GO:0016776">
    <property type="term" value="F:phosphotransferase activity, phosphate group as acceptor"/>
    <property type="evidence" value="ECO:0007669"/>
    <property type="project" value="TreeGrafter"/>
</dbReference>
<dbReference type="GO" id="GO:0005886">
    <property type="term" value="C:plasma membrane"/>
    <property type="evidence" value="ECO:0007669"/>
    <property type="project" value="UniProtKB-SubCell"/>
</dbReference>
<dbReference type="Gene3D" id="3.40.720.10">
    <property type="entry name" value="Alkaline Phosphatase, subunit A"/>
    <property type="match status" value="1"/>
</dbReference>
<evidence type="ECO:0000256" key="1">
    <source>
        <dbReference type="ARBA" id="ARBA00004651"/>
    </source>
</evidence>
<name>A0A1S6U5N0_9BACT</name>
<evidence type="ECO:0000313" key="10">
    <source>
        <dbReference type="EMBL" id="AQW87046.1"/>
    </source>
</evidence>
<reference evidence="11" key="1">
    <citation type="submission" date="2016-09" db="EMBL/GenBank/DDBJ databases">
        <title>Comparative genomics of the Campylobacter concisus group.</title>
        <authorList>
            <person name="Miller W.G."/>
            <person name="Yee E."/>
            <person name="Chapman M.H."/>
            <person name="Huynh S."/>
            <person name="Bono J.L."/>
            <person name="On S.L.W."/>
            <person name="StLeger J."/>
            <person name="Foster G."/>
            <person name="Parker C.T."/>
        </authorList>
    </citation>
    <scope>NUCLEOTIDE SEQUENCE [LARGE SCALE GENOMIC DNA]</scope>
    <source>
        <strain evidence="11">RM18021</strain>
    </source>
</reference>
<dbReference type="PANTHER" id="PTHR30443">
    <property type="entry name" value="INNER MEMBRANE PROTEIN"/>
    <property type="match status" value="1"/>
</dbReference>
<dbReference type="InterPro" id="IPR040423">
    <property type="entry name" value="PEA_transferase"/>
</dbReference>
<evidence type="ECO:0000256" key="8">
    <source>
        <dbReference type="SAM" id="Phobius"/>
    </source>
</evidence>
<dbReference type="SUPFAM" id="SSF53649">
    <property type="entry name" value="Alkaline phosphatase-like"/>
    <property type="match status" value="1"/>
</dbReference>
<evidence type="ECO:0000256" key="2">
    <source>
        <dbReference type="ARBA" id="ARBA00022475"/>
    </source>
</evidence>
<dbReference type="Pfam" id="PF00884">
    <property type="entry name" value="Sulfatase"/>
    <property type="match status" value="1"/>
</dbReference>
<dbReference type="Proteomes" id="UP000190868">
    <property type="component" value="Chromosome"/>
</dbReference>
<feature type="transmembrane region" description="Helical" evidence="8">
    <location>
        <begin position="57"/>
        <end position="79"/>
    </location>
</feature>
<protein>
    <submittedName>
        <fullName evidence="10">Phosphoethanolamine transferase</fullName>
    </submittedName>
</protein>
<keyword evidence="3 10" id="KW-0808">Transferase</keyword>
<comment type="similarity">
    <text evidence="7">Belongs to the phosphoethanolamine transferase family.</text>
</comment>
<evidence type="ECO:0000256" key="6">
    <source>
        <dbReference type="ARBA" id="ARBA00023136"/>
    </source>
</evidence>
<dbReference type="PROSITE" id="PS51257">
    <property type="entry name" value="PROKAR_LIPOPROTEIN"/>
    <property type="match status" value="1"/>
</dbReference>
<keyword evidence="4 8" id="KW-0812">Transmembrane</keyword>
<feature type="transmembrane region" description="Helical" evidence="8">
    <location>
        <begin position="104"/>
        <end position="124"/>
    </location>
</feature>
<keyword evidence="11" id="KW-1185">Reference proteome</keyword>
<dbReference type="PANTHER" id="PTHR30443:SF4">
    <property type="entry name" value="PHOSPHOETHANOLAMINE TRANSFERASE OPGE-RELATED"/>
    <property type="match status" value="1"/>
</dbReference>
<sequence>MNYSLKKNTLFYMVLFIFSCFTVYALGEHYKKLFSYGLLLFTSLYVIKFYSDKFFKFYLVINFILGVMYLPNSIIYGSISEGIVVSLMETNKLEALEYIKDIPIIAYILVFLYIILFIIVYRLNNSIIFNQPNPKIVKILTIIIITAIIHKPIETIYETKNFSFENITYKFQYYPLRFIIEFTTNIATYHKRKNMLSIAKNNASKWQITNIDQKYKNYILIIGESMRRDYMSLYGYSLKTTPFLDNVNGLFFNNYVSPSWNTPLSLQRTLTQHDDKNLESLVHENTIISLANDSNMDTYWLSNQGKMGSYDILQYSIAIKSKNIYFTTKNGYSFKTHSDLELIPEFYKAIEEKTDKNKLIVLHLIGSHSVFCDRIDKNYNINNVTDFINEKMSCYLSSIRQTDKLIQMIYQRLQEIKETFSIMYFSDHGLSHKKKFFSDLNMRHDPEHKQNYEVPFLILSSDDTNRTYINSPKSGYDFMYGFAYWLGIEEKNLSKNKTFFTDKQIGDIKIYNGKDLADYKNLKNDPAILPKDKNE</sequence>
<proteinExistence type="inferred from homology"/>